<dbReference type="PANTHER" id="PTHR10465:SF0">
    <property type="entry name" value="SARCALUMENIN"/>
    <property type="match status" value="1"/>
</dbReference>
<feature type="non-terminal residue" evidence="6">
    <location>
        <position position="1"/>
    </location>
</feature>
<sequence length="220" mass="26214">VQQRLFLRYNDVFTEFINPASLRTDGNVKTQLQQCVMELVAFIQHDLLQEMRATSLRLEKWIDEAMKRAKDEIVVNCKVENESISMNGTVEYEYKDITHKEPFPSVEIKDFKKALAHFKNEKSFFEKNDKAFMQEDAKSVLEPLVSNYVADEKDLFVHHYKQEWDMKWNLFQKVMQQDVMNYYESILFALAETIDVSLYEQSKEQLQKQLVEIEKEIYVI</sequence>
<evidence type="ECO:0000256" key="2">
    <source>
        <dbReference type="ARBA" id="ARBA00022741"/>
    </source>
</evidence>
<evidence type="ECO:0000256" key="4">
    <source>
        <dbReference type="ARBA" id="ARBA00023134"/>
    </source>
</evidence>
<comment type="subcellular location">
    <subcellularLocation>
        <location evidence="1">Membrane</location>
    </subcellularLocation>
</comment>
<accession>A0A9X9ABS5</accession>
<dbReference type="AlphaFoldDB" id="A0A9X9ABS5"/>
<protein>
    <submittedName>
        <fullName evidence="6">GTPase</fullName>
    </submittedName>
</protein>
<name>A0A9X9ABS5_BACCE</name>
<organism evidence="6 7">
    <name type="scientific">Bacillus cereus</name>
    <dbReference type="NCBI Taxonomy" id="1396"/>
    <lineage>
        <taxon>Bacteria</taxon>
        <taxon>Bacillati</taxon>
        <taxon>Bacillota</taxon>
        <taxon>Bacilli</taxon>
        <taxon>Bacillales</taxon>
        <taxon>Bacillaceae</taxon>
        <taxon>Bacillus</taxon>
        <taxon>Bacillus cereus group</taxon>
    </lineage>
</organism>
<keyword evidence="2" id="KW-0547">Nucleotide-binding</keyword>
<evidence type="ECO:0000256" key="5">
    <source>
        <dbReference type="ARBA" id="ARBA00023136"/>
    </source>
</evidence>
<dbReference type="Proteomes" id="UP000308444">
    <property type="component" value="Unassembled WGS sequence"/>
</dbReference>
<dbReference type="GO" id="GO:0016020">
    <property type="term" value="C:membrane"/>
    <property type="evidence" value="ECO:0007669"/>
    <property type="project" value="UniProtKB-SubCell"/>
</dbReference>
<dbReference type="PANTHER" id="PTHR10465">
    <property type="entry name" value="TRANSMEMBRANE GTPASE FZO1"/>
    <property type="match status" value="1"/>
</dbReference>
<dbReference type="InterPro" id="IPR027094">
    <property type="entry name" value="Mitofusin_fam"/>
</dbReference>
<evidence type="ECO:0000313" key="6">
    <source>
        <dbReference type="EMBL" id="TKJ04041.1"/>
    </source>
</evidence>
<dbReference type="EMBL" id="SZOH01000741">
    <property type="protein sequence ID" value="TKJ04041.1"/>
    <property type="molecule type" value="Genomic_DNA"/>
</dbReference>
<keyword evidence="3" id="KW-0378">Hydrolase</keyword>
<evidence type="ECO:0000256" key="1">
    <source>
        <dbReference type="ARBA" id="ARBA00004370"/>
    </source>
</evidence>
<comment type="caution">
    <text evidence="6">The sequence shown here is derived from an EMBL/GenBank/DDBJ whole genome shotgun (WGS) entry which is preliminary data.</text>
</comment>
<dbReference type="GO" id="GO:0005525">
    <property type="term" value="F:GTP binding"/>
    <property type="evidence" value="ECO:0007669"/>
    <property type="project" value="UniProtKB-KW"/>
</dbReference>
<evidence type="ECO:0000313" key="7">
    <source>
        <dbReference type="Proteomes" id="UP000308444"/>
    </source>
</evidence>
<keyword evidence="4" id="KW-0342">GTP-binding</keyword>
<gene>
    <name evidence="6" type="ORF">FC695_12515</name>
</gene>
<reference evidence="6 7" key="1">
    <citation type="journal article" date="2019" name="Environ. Microbiol.">
        <title>An active ?-lactamase is a part of an orchestrated cell wall stress resistance network of Bacillus subtilis and related rhizosphere species.</title>
        <authorList>
            <person name="Bucher T."/>
            <person name="Keren-Paz A."/>
            <person name="Hausser J."/>
            <person name="Olender T."/>
            <person name="Cytryn E."/>
            <person name="Kolodkin-Gal I."/>
        </authorList>
    </citation>
    <scope>NUCLEOTIDE SEQUENCE [LARGE SCALE GENOMIC DNA]</scope>
    <source>
        <strain evidence="6 7">I32</strain>
    </source>
</reference>
<evidence type="ECO:0000256" key="3">
    <source>
        <dbReference type="ARBA" id="ARBA00022801"/>
    </source>
</evidence>
<dbReference type="GO" id="GO:0003924">
    <property type="term" value="F:GTPase activity"/>
    <property type="evidence" value="ECO:0007669"/>
    <property type="project" value="InterPro"/>
</dbReference>
<keyword evidence="5" id="KW-0472">Membrane</keyword>
<proteinExistence type="predicted"/>